<evidence type="ECO:0000256" key="1">
    <source>
        <dbReference type="SAM" id="SignalP"/>
    </source>
</evidence>
<comment type="caution">
    <text evidence="2">The sequence shown here is derived from an EMBL/GenBank/DDBJ whole genome shotgun (WGS) entry which is preliminary data.</text>
</comment>
<dbReference type="PANTHER" id="PTHR42047">
    <property type="entry name" value="PROTEIN, PUTATIVE (AFU_ORTHOLOGUE AFUA_6G03560)-RELATED"/>
    <property type="match status" value="1"/>
</dbReference>
<gene>
    <name evidence="2" type="ORF">TI39_contig453g00004</name>
</gene>
<dbReference type="STRING" id="1047168.A0A0F4GNV7"/>
<dbReference type="Proteomes" id="UP000033647">
    <property type="component" value="Unassembled WGS sequence"/>
</dbReference>
<evidence type="ECO:0000313" key="3">
    <source>
        <dbReference type="Proteomes" id="UP000033647"/>
    </source>
</evidence>
<reference evidence="2 3" key="1">
    <citation type="submission" date="2015-03" db="EMBL/GenBank/DDBJ databases">
        <title>RNA-seq based gene annotation and comparative genomics of four Zymoseptoria species reveal species-specific pathogenicity related genes and transposable element activity.</title>
        <authorList>
            <person name="Grandaubert J."/>
            <person name="Bhattacharyya A."/>
            <person name="Stukenbrock E.H."/>
        </authorList>
    </citation>
    <scope>NUCLEOTIDE SEQUENCE [LARGE SCALE GENOMIC DNA]</scope>
    <source>
        <strain evidence="2 3">Zb18110</strain>
    </source>
</reference>
<evidence type="ECO:0000313" key="2">
    <source>
        <dbReference type="EMBL" id="KJX97890.1"/>
    </source>
</evidence>
<organism evidence="2 3">
    <name type="scientific">Zymoseptoria brevis</name>
    <dbReference type="NCBI Taxonomy" id="1047168"/>
    <lineage>
        <taxon>Eukaryota</taxon>
        <taxon>Fungi</taxon>
        <taxon>Dikarya</taxon>
        <taxon>Ascomycota</taxon>
        <taxon>Pezizomycotina</taxon>
        <taxon>Dothideomycetes</taxon>
        <taxon>Dothideomycetidae</taxon>
        <taxon>Mycosphaerellales</taxon>
        <taxon>Mycosphaerellaceae</taxon>
        <taxon>Zymoseptoria</taxon>
    </lineage>
</organism>
<keyword evidence="3" id="KW-1185">Reference proteome</keyword>
<feature type="signal peptide" evidence="1">
    <location>
        <begin position="1"/>
        <end position="15"/>
    </location>
</feature>
<protein>
    <submittedName>
        <fullName evidence="2">Uncharacterized protein</fullName>
    </submittedName>
</protein>
<name>A0A0F4GNV7_9PEZI</name>
<dbReference type="EMBL" id="LAFY01000445">
    <property type="protein sequence ID" value="KJX97890.1"/>
    <property type="molecule type" value="Genomic_DNA"/>
</dbReference>
<accession>A0A0F4GNV7</accession>
<dbReference type="AlphaFoldDB" id="A0A0F4GNV7"/>
<sequence length="188" mass="20644">MKTACALLFAAVATAVPLLEIPPGTTFEGTQADPLKFTATAFTVDGDPGFSINANDNRFWTGKSTRTFSEEGDKQANTDKTIFSFVYGTGLLKLDVNVPGGQEVYVKDDGQLRFTEAHRVLTDGNATFTGFDIAGGALLKFESQDWIVCAKEHGKVWAASRVEDLKEGCVKVEWQNDYTTYPEAWAYY</sequence>
<dbReference type="InterPro" id="IPR052820">
    <property type="entry name" value="PhiA_domain"/>
</dbReference>
<feature type="chain" id="PRO_5012859228" evidence="1">
    <location>
        <begin position="16"/>
        <end position="188"/>
    </location>
</feature>
<dbReference type="OrthoDB" id="5430620at2759"/>
<proteinExistence type="predicted"/>
<keyword evidence="1" id="KW-0732">Signal</keyword>
<dbReference type="PANTHER" id="PTHR42047:SF1">
    <property type="entry name" value="PROTEIN, PUTATIVE (AFU_ORTHOLOGUE AFUA_6G03560)-RELATED"/>
    <property type="match status" value="1"/>
</dbReference>